<feature type="transmembrane region" description="Helical" evidence="1">
    <location>
        <begin position="36"/>
        <end position="58"/>
    </location>
</feature>
<keyword evidence="1" id="KW-0812">Transmembrane</keyword>
<protein>
    <submittedName>
        <fullName evidence="2">Small membrane protein</fullName>
    </submittedName>
</protein>
<name>A0A0K0DX19_STRER</name>
<reference evidence="2" key="1">
    <citation type="submission" date="2015-08" db="UniProtKB">
        <authorList>
            <consortium name="WormBaseParasite"/>
        </authorList>
    </citation>
    <scope>IDENTIFICATION</scope>
</reference>
<accession>A0A0K0DX19</accession>
<keyword evidence="1" id="KW-0472">Membrane</keyword>
<proteinExistence type="predicted"/>
<evidence type="ECO:0000256" key="1">
    <source>
        <dbReference type="SAM" id="Phobius"/>
    </source>
</evidence>
<keyword evidence="1" id="KW-1133">Transmembrane helix</keyword>
<dbReference type="WBParaSite" id="SSTP_0000178600.1">
    <property type="protein sequence ID" value="SSTP_0000178600.1"/>
    <property type="gene ID" value="SSTP_0000178600"/>
</dbReference>
<sequence>MPSIKNLESNNILNSTFSTTISYVESPMFQNDSQKYALFFCSVIIGIGACCYFIIAVIKDRNIRKENNNTYETRNKLPGYAENDIVGQAKERFKRNNH</sequence>
<organism evidence="2">
    <name type="scientific">Strongyloides stercoralis</name>
    <name type="common">Threadworm</name>
    <dbReference type="NCBI Taxonomy" id="6248"/>
    <lineage>
        <taxon>Eukaryota</taxon>
        <taxon>Metazoa</taxon>
        <taxon>Ecdysozoa</taxon>
        <taxon>Nematoda</taxon>
        <taxon>Chromadorea</taxon>
        <taxon>Rhabditida</taxon>
        <taxon>Tylenchina</taxon>
        <taxon>Panagrolaimomorpha</taxon>
        <taxon>Strongyloidoidea</taxon>
        <taxon>Strongyloididae</taxon>
        <taxon>Strongyloides</taxon>
    </lineage>
</organism>
<evidence type="ECO:0000313" key="2">
    <source>
        <dbReference type="WBParaSite" id="SSTP_0000178600.1"/>
    </source>
</evidence>
<dbReference type="AlphaFoldDB" id="A0A0K0DX19"/>